<dbReference type="SUPFAM" id="SSF101898">
    <property type="entry name" value="NHL repeat"/>
    <property type="match status" value="1"/>
</dbReference>
<evidence type="ECO:0000256" key="3">
    <source>
        <dbReference type="ARBA" id="ARBA00023180"/>
    </source>
</evidence>
<dbReference type="SUPFAM" id="SSF63829">
    <property type="entry name" value="Calcium-dependent phosphotriesterase"/>
    <property type="match status" value="2"/>
</dbReference>
<dbReference type="InterPro" id="IPR001258">
    <property type="entry name" value="NHL_repeat"/>
</dbReference>
<name>A0A814GZP8_9BILA</name>
<evidence type="ECO:0000256" key="1">
    <source>
        <dbReference type="ARBA" id="ARBA00022729"/>
    </source>
</evidence>
<evidence type="ECO:0000313" key="7">
    <source>
        <dbReference type="Proteomes" id="UP000663845"/>
    </source>
</evidence>
<dbReference type="CDD" id="cd05819">
    <property type="entry name" value="NHL"/>
    <property type="match status" value="2"/>
</dbReference>
<feature type="repeat" description="NHL" evidence="4">
    <location>
        <begin position="386"/>
        <end position="416"/>
    </location>
</feature>
<comment type="caution">
    <text evidence="5">The sequence shown here is derived from an EMBL/GenBank/DDBJ whole genome shotgun (WGS) entry which is preliminary data.</text>
</comment>
<reference evidence="5" key="1">
    <citation type="submission" date="2021-02" db="EMBL/GenBank/DDBJ databases">
        <authorList>
            <person name="Nowell W R."/>
        </authorList>
    </citation>
    <scope>NUCLEOTIDE SEQUENCE</scope>
</reference>
<sequence>MAMASSKTQCFKCKIEKITYPCKGCSNEFCLIHLTEHQQILNEELNQITNDYNEFKPKINEQKEQSHNYSVIKKINQWEINRIERTRQQAQEYRELVIKSSASLIVINDIEIKFNDLSKQIKQIHKENIFNEINLNYLRTHLTEIKEKLNNPPNISIAPDSQSQVDEILLIVSRKYRWDRWRQIAITVAGGNDQGQKLYQLNGPQGIFIDKNKNIFIADLWNHRIVEWKCGAKKGQIIAGGNGKGNGMGQLNEPSDVIIDRQNHSIIIADSENKRVVQWVNQKQQILIQNIDCYGLTMDKHGFLYVSDWKNNEVRRWKMGEYNNDGIVVAGGNGKGYQLNQLYGPSFIFVDEDQSIYVSDTYNHRVMKWTKDAKEGIVVAGENGEGGNLNQLSHPRGVVVDHLGQIYVADCMNHRVMRWCEGKGEGEIVVGGNRRRNQSNQSKGPMGLSFDDEGNLYVADFNYHRIESFKIILITVQIKCQKVCKKTSQYGLCSTNSACGCFHVLGANNNTGICGFRWPTCSRLVVCNSSDNSCSQPDTTCVRHPQCNDLAVCYPVTMTNQSICPPMKNNINLKWEQNATTVAGDNVSGQQINLLDRPRGIFIDGKKNIFIADSWNDRIVKWKYNAKEGQIIAGGNGKGNKMDQLNEPSDVVVDQQNHSIIIADYKNSRVVQWVGEKQQILIQNIVCYGLAMDKHGFLYVTNDRKSEVRRWKMGEYNNDGIAVAGENGLGSQLNQLDHPRFIFVDEDQSVYVADVGNHRVMKWKKDAKEGIAVAGGNGRGENLNQLSNPHGVTVDDFGQIYVVDWGNDRVMRWSEGKEEGEIVVGGNGYGHQSNQLSQPHGLSFDDEGNLYVADYSNNRIQKFEIIL</sequence>
<dbReference type="Pfam" id="PF01436">
    <property type="entry name" value="NHL"/>
    <property type="match status" value="3"/>
</dbReference>
<evidence type="ECO:0000313" key="6">
    <source>
        <dbReference type="EMBL" id="CAF4041570.1"/>
    </source>
</evidence>
<dbReference type="Proteomes" id="UP000663845">
    <property type="component" value="Unassembled WGS sequence"/>
</dbReference>
<gene>
    <name evidence="5" type="ORF">JYZ213_LOCUS16138</name>
    <name evidence="6" type="ORF">OXD698_LOCUS31957</name>
</gene>
<dbReference type="EMBL" id="CAJOAZ010004052">
    <property type="protein sequence ID" value="CAF4041570.1"/>
    <property type="molecule type" value="Genomic_DNA"/>
</dbReference>
<dbReference type="Gene3D" id="2.40.10.500">
    <property type="match status" value="1"/>
</dbReference>
<accession>A0A814GZP8</accession>
<dbReference type="PANTHER" id="PTHR10680:SF28">
    <property type="entry name" value="SMP-30_GLUCONOLACTONASE_LRE-LIKE REGION DOMAIN-CONTAINING PROTEIN"/>
    <property type="match status" value="1"/>
</dbReference>
<evidence type="ECO:0000313" key="5">
    <source>
        <dbReference type="EMBL" id="CAF1003656.1"/>
    </source>
</evidence>
<protein>
    <submittedName>
        <fullName evidence="5">Uncharacterized protein</fullName>
    </submittedName>
</protein>
<dbReference type="EMBL" id="CAJNOG010000143">
    <property type="protein sequence ID" value="CAF1003656.1"/>
    <property type="molecule type" value="Genomic_DNA"/>
</dbReference>
<feature type="repeat" description="NHL" evidence="4">
    <location>
        <begin position="835"/>
        <end position="866"/>
    </location>
</feature>
<keyword evidence="2" id="KW-0677">Repeat</keyword>
<dbReference type="InterPro" id="IPR011042">
    <property type="entry name" value="6-blade_b-propeller_TolB-like"/>
</dbReference>
<organism evidence="5 7">
    <name type="scientific">Adineta steineri</name>
    <dbReference type="NCBI Taxonomy" id="433720"/>
    <lineage>
        <taxon>Eukaryota</taxon>
        <taxon>Metazoa</taxon>
        <taxon>Spiralia</taxon>
        <taxon>Gnathifera</taxon>
        <taxon>Rotifera</taxon>
        <taxon>Eurotatoria</taxon>
        <taxon>Bdelloidea</taxon>
        <taxon>Adinetida</taxon>
        <taxon>Adinetidae</taxon>
        <taxon>Adineta</taxon>
    </lineage>
</organism>
<dbReference type="Gene3D" id="2.120.10.30">
    <property type="entry name" value="TolB, C-terminal domain"/>
    <property type="match status" value="4"/>
</dbReference>
<dbReference type="PANTHER" id="PTHR10680">
    <property type="entry name" value="PEPTIDYL-GLYCINE ALPHA-AMIDATING MONOOXYGENASE"/>
    <property type="match status" value="1"/>
</dbReference>
<dbReference type="GO" id="GO:0005576">
    <property type="term" value="C:extracellular region"/>
    <property type="evidence" value="ECO:0007669"/>
    <property type="project" value="TreeGrafter"/>
</dbReference>
<feature type="repeat" description="NHL" evidence="4">
    <location>
        <begin position="341"/>
        <end position="372"/>
    </location>
</feature>
<keyword evidence="3" id="KW-0325">Glycoprotein</keyword>
<evidence type="ECO:0000256" key="2">
    <source>
        <dbReference type="ARBA" id="ARBA00022737"/>
    </source>
</evidence>
<proteinExistence type="predicted"/>
<dbReference type="Proteomes" id="UP000663844">
    <property type="component" value="Unassembled WGS sequence"/>
</dbReference>
<feature type="repeat" description="NHL" evidence="4">
    <location>
        <begin position="730"/>
        <end position="766"/>
    </location>
</feature>
<keyword evidence="1" id="KW-0732">Signal</keyword>
<evidence type="ECO:0000256" key="4">
    <source>
        <dbReference type="PROSITE-ProRule" id="PRU00504"/>
    </source>
</evidence>
<feature type="repeat" description="NHL" evidence="4">
    <location>
        <begin position="779"/>
        <end position="810"/>
    </location>
</feature>
<dbReference type="AlphaFoldDB" id="A0A814GZP8"/>
<dbReference type="PROSITE" id="PS51125">
    <property type="entry name" value="NHL"/>
    <property type="match status" value="5"/>
</dbReference>